<keyword evidence="9" id="KW-0460">Magnesium</keyword>
<keyword evidence="7" id="KW-0812">Transmembrane</keyword>
<comment type="catalytic activity">
    <reaction evidence="12">
        <text>n isopentenyl diphosphate + (2E,6E)-farnesyl diphosphate = a di-trans,poly-cis-polyprenyl diphosphate + n diphosphate</text>
        <dbReference type="Rhea" id="RHEA:53008"/>
        <dbReference type="Rhea" id="RHEA-COMP:19494"/>
        <dbReference type="ChEBI" id="CHEBI:33019"/>
        <dbReference type="ChEBI" id="CHEBI:128769"/>
        <dbReference type="ChEBI" id="CHEBI:136960"/>
        <dbReference type="ChEBI" id="CHEBI:175763"/>
        <dbReference type="EC" id="2.5.1.87"/>
    </reaction>
</comment>
<reference evidence="14 15" key="1">
    <citation type="journal article" date="2014" name="Nat. Commun.">
        <title>Klebsormidium flaccidum genome reveals primary factors for plant terrestrial adaptation.</title>
        <authorList>
            <person name="Hori K."/>
            <person name="Maruyama F."/>
            <person name="Fujisawa T."/>
            <person name="Togashi T."/>
            <person name="Yamamoto N."/>
            <person name="Seo M."/>
            <person name="Sato S."/>
            <person name="Yamada T."/>
            <person name="Mori H."/>
            <person name="Tajima N."/>
            <person name="Moriyama T."/>
            <person name="Ikeuchi M."/>
            <person name="Watanabe M."/>
            <person name="Wada H."/>
            <person name="Kobayashi K."/>
            <person name="Saito M."/>
            <person name="Masuda T."/>
            <person name="Sasaki-Sekimoto Y."/>
            <person name="Mashiguchi K."/>
            <person name="Awai K."/>
            <person name="Shimojima M."/>
            <person name="Masuda S."/>
            <person name="Iwai M."/>
            <person name="Nobusawa T."/>
            <person name="Narise T."/>
            <person name="Kondo S."/>
            <person name="Saito H."/>
            <person name="Sato R."/>
            <person name="Murakawa M."/>
            <person name="Ihara Y."/>
            <person name="Oshima-Yamada Y."/>
            <person name="Ohtaka K."/>
            <person name="Satoh M."/>
            <person name="Sonobe K."/>
            <person name="Ishii M."/>
            <person name="Ohtani R."/>
            <person name="Kanamori-Sato M."/>
            <person name="Honoki R."/>
            <person name="Miyazaki D."/>
            <person name="Mochizuki H."/>
            <person name="Umetsu J."/>
            <person name="Higashi K."/>
            <person name="Shibata D."/>
            <person name="Kamiya Y."/>
            <person name="Sato N."/>
            <person name="Nakamura Y."/>
            <person name="Tabata S."/>
            <person name="Ida S."/>
            <person name="Kurokawa K."/>
            <person name="Ohta H."/>
        </authorList>
    </citation>
    <scope>NUCLEOTIDE SEQUENCE [LARGE SCALE GENOMIC DNA]</scope>
    <source>
        <strain evidence="14 15">NIES-2285</strain>
    </source>
</reference>
<dbReference type="UniPathway" id="UPA00378"/>
<keyword evidence="15" id="KW-1185">Reference proteome</keyword>
<keyword evidence="6" id="KW-0808">Transferase</keyword>
<evidence type="ECO:0000256" key="12">
    <source>
        <dbReference type="ARBA" id="ARBA00047353"/>
    </source>
</evidence>
<dbReference type="AlphaFoldDB" id="A0A1Y1IL27"/>
<comment type="cofactor">
    <cofactor evidence="1">
        <name>Mg(2+)</name>
        <dbReference type="ChEBI" id="CHEBI:18420"/>
    </cofactor>
</comment>
<evidence type="ECO:0000256" key="9">
    <source>
        <dbReference type="ARBA" id="ARBA00022842"/>
    </source>
</evidence>
<evidence type="ECO:0000256" key="7">
    <source>
        <dbReference type="ARBA" id="ARBA00022692"/>
    </source>
</evidence>
<accession>A0A1Y1IL27</accession>
<evidence type="ECO:0000313" key="15">
    <source>
        <dbReference type="Proteomes" id="UP000054558"/>
    </source>
</evidence>
<evidence type="ECO:0000256" key="5">
    <source>
        <dbReference type="ARBA" id="ARBA00012596"/>
    </source>
</evidence>
<dbReference type="PANTHER" id="PTHR21528">
    <property type="entry name" value="DEHYDRODOLICHYL DIPHOSPHATE SYNTHASE COMPLEX SUBUNIT NUS1"/>
    <property type="match status" value="1"/>
</dbReference>
<dbReference type="GO" id="GO:1904423">
    <property type="term" value="C:dehydrodolichyl diphosphate synthase complex"/>
    <property type="evidence" value="ECO:0000318"/>
    <property type="project" value="GO_Central"/>
</dbReference>
<dbReference type="EMBL" id="DF237756">
    <property type="protein sequence ID" value="GAQ91560.1"/>
    <property type="molecule type" value="Genomic_DNA"/>
</dbReference>
<dbReference type="Proteomes" id="UP000054558">
    <property type="component" value="Unassembled WGS sequence"/>
</dbReference>
<evidence type="ECO:0000256" key="3">
    <source>
        <dbReference type="ARBA" id="ARBA00004922"/>
    </source>
</evidence>
<evidence type="ECO:0000256" key="4">
    <source>
        <dbReference type="ARBA" id="ARBA00005432"/>
    </source>
</evidence>
<evidence type="ECO:0000256" key="11">
    <source>
        <dbReference type="ARBA" id="ARBA00023136"/>
    </source>
</evidence>
<dbReference type="Gene3D" id="3.40.1180.10">
    <property type="entry name" value="Decaprenyl diphosphate synthase-like"/>
    <property type="match status" value="1"/>
</dbReference>
<evidence type="ECO:0000256" key="10">
    <source>
        <dbReference type="ARBA" id="ARBA00022989"/>
    </source>
</evidence>
<keyword evidence="10" id="KW-1133">Transmembrane helix</keyword>
<evidence type="ECO:0000313" key="14">
    <source>
        <dbReference type="EMBL" id="GAQ91560.1"/>
    </source>
</evidence>
<comment type="pathway">
    <text evidence="3">Protein modification; protein glycosylation.</text>
</comment>
<dbReference type="SUPFAM" id="SSF64005">
    <property type="entry name" value="Undecaprenyl diphosphate synthase"/>
    <property type="match status" value="1"/>
</dbReference>
<dbReference type="PANTHER" id="PTHR21528:SF0">
    <property type="entry name" value="DEHYDRODOLICHYL DIPHOSPHATE SYNTHASE COMPLEX SUBUNIT NUS1"/>
    <property type="match status" value="1"/>
</dbReference>
<comment type="similarity">
    <text evidence="4">Belongs to the UPP synthase family.</text>
</comment>
<gene>
    <name evidence="14" type="ORF">KFL_008070030</name>
</gene>
<keyword evidence="8" id="KW-0256">Endoplasmic reticulum</keyword>
<dbReference type="GO" id="GO:0045547">
    <property type="term" value="F:ditrans,polycis-polyprenyl diphosphate synthase [(2E,6E)-farnesyl diphosphate specific] activity"/>
    <property type="evidence" value="ECO:0007669"/>
    <property type="project" value="UniProtKB-EC"/>
</dbReference>
<sequence>MPRLGARLLLSLLHQTYHCYLVILAALALCSSFLKRLWRGNEDGGVLAGLNPQAQLPGKRPLAVALIVSESEARDCLIDLHRVLALCRDVGVEHVAVYDAAGTIKAACHHILAEVPLSESLGGGRSNHKQGRGTQNGWGNGCQTEVPDKNRSPWTDGAPRKNGVVKRKEWRPEPSDEVPVARCGGECGCSGQATGGLQEGAGCRRNGFFEGCRGIREAEGDGKSLGQMDALGDDWANSYVFEREHSASIHTESALQVQASVSRTPTSDATYIPTQAPPSLPASSEGVNSRAPALESVNSRLCEPCQAELPGPRAGTAHSEQDTEGVQVGCSRESVSYQTESSELRNRHLGVDATRNGRKVKHRLDEATTRREKAGRIYGGGGLRRLVNGMQGQGGSTAGSNGVSLAPGLCEPKVPVPRSERKNSMTVDFLSEADGKDALGRAAERICWEAWHGSHGPNGPAENGHVLQAADKGGHGAASAEDGVRRLEEDDIDRALAATGGVTREPELVLVFGKVLTLAGFPPWLLRNSEIVHVPSLRGITATCFTRAIEDFARRTQRFGK</sequence>
<evidence type="ECO:0000256" key="13">
    <source>
        <dbReference type="SAM" id="MobiDB-lite"/>
    </source>
</evidence>
<dbReference type="EC" id="2.5.1.87" evidence="5"/>
<protein>
    <recommendedName>
        <fullName evidence="5">ditrans,polycis-polyprenyl diphosphate synthase [(2E,6E)-farnesyldiphosphate specific]</fullName>
        <ecNumber evidence="5">2.5.1.87</ecNumber>
    </recommendedName>
</protein>
<evidence type="ECO:0000256" key="1">
    <source>
        <dbReference type="ARBA" id="ARBA00001946"/>
    </source>
</evidence>
<name>A0A1Y1IL27_KLENI</name>
<dbReference type="GO" id="GO:0005789">
    <property type="term" value="C:endoplasmic reticulum membrane"/>
    <property type="evidence" value="ECO:0000318"/>
    <property type="project" value="GO_Central"/>
</dbReference>
<organism evidence="14 15">
    <name type="scientific">Klebsormidium nitens</name>
    <name type="common">Green alga</name>
    <name type="synonym">Ulothrix nitens</name>
    <dbReference type="NCBI Taxonomy" id="105231"/>
    <lineage>
        <taxon>Eukaryota</taxon>
        <taxon>Viridiplantae</taxon>
        <taxon>Streptophyta</taxon>
        <taxon>Klebsormidiophyceae</taxon>
        <taxon>Klebsormidiales</taxon>
        <taxon>Klebsormidiaceae</taxon>
        <taxon>Klebsormidium</taxon>
    </lineage>
</organism>
<proteinExistence type="inferred from homology"/>
<dbReference type="OrthoDB" id="19639at2759"/>
<comment type="subcellular location">
    <subcellularLocation>
        <location evidence="2">Endoplasmic reticulum membrane</location>
    </subcellularLocation>
</comment>
<dbReference type="InterPro" id="IPR036424">
    <property type="entry name" value="UPP_synth-like_sf"/>
</dbReference>
<feature type="region of interest" description="Disordered" evidence="13">
    <location>
        <begin position="121"/>
        <end position="177"/>
    </location>
</feature>
<dbReference type="InterPro" id="IPR038887">
    <property type="entry name" value="Nus1/NgBR"/>
</dbReference>
<evidence type="ECO:0000256" key="2">
    <source>
        <dbReference type="ARBA" id="ARBA00004586"/>
    </source>
</evidence>
<keyword evidence="11" id="KW-0472">Membrane</keyword>
<dbReference type="STRING" id="105231.A0A1Y1IL27"/>
<feature type="region of interest" description="Disordered" evidence="13">
    <location>
        <begin position="309"/>
        <end position="329"/>
    </location>
</feature>
<evidence type="ECO:0000256" key="6">
    <source>
        <dbReference type="ARBA" id="ARBA00022679"/>
    </source>
</evidence>
<evidence type="ECO:0000256" key="8">
    <source>
        <dbReference type="ARBA" id="ARBA00022824"/>
    </source>
</evidence>